<evidence type="ECO:0000313" key="3">
    <source>
        <dbReference type="EMBL" id="ARE29612.1"/>
    </source>
</evidence>
<organism evidence="3 6">
    <name type="scientific">Lactococcus lactis subsp. cremoris</name>
    <name type="common">Streptococcus cremoris</name>
    <dbReference type="NCBI Taxonomy" id="1359"/>
    <lineage>
        <taxon>Bacteria</taxon>
        <taxon>Bacillati</taxon>
        <taxon>Bacillota</taxon>
        <taxon>Bacilli</taxon>
        <taxon>Lactobacillales</taxon>
        <taxon>Streptococcaceae</taxon>
        <taxon>Lactococcus</taxon>
    </lineage>
</organism>
<dbReference type="Proteomes" id="UP000595253">
    <property type="component" value="Chromosome"/>
</dbReference>
<keyword evidence="1" id="KW-1133">Transmembrane helix</keyword>
<keyword evidence="1" id="KW-0472">Membrane</keyword>
<reference evidence="3" key="4">
    <citation type="submission" date="2023-03" db="EMBL/GenBank/DDBJ databases">
        <authorList>
            <person name="McDonnell B."/>
        </authorList>
    </citation>
    <scope>NUCLEOTIDE SEQUENCE</scope>
    <source>
        <strain evidence="3">JM1</strain>
        <strain evidence="2">JM3</strain>
    </source>
</reference>
<evidence type="ECO:0000256" key="1">
    <source>
        <dbReference type="SAM" id="Phobius"/>
    </source>
</evidence>
<keyword evidence="1" id="KW-0812">Transmembrane</keyword>
<reference evidence="6 7" key="1">
    <citation type="journal article" date="2017" name="BMC Genomics">
        <title>Comparative and functional genomics of the Lactococcus lactis taxon; insights into evolution and niche adaptation.</title>
        <authorList>
            <person name="Kelleher P."/>
            <person name="Bottacini F."/>
            <person name="Mahony J."/>
            <person name="Kilcawley K.N."/>
            <person name="van Sinderen D."/>
        </authorList>
    </citation>
    <scope>NUCLEOTIDE SEQUENCE [LARGE SCALE GENOMIC DNA]</scope>
    <source>
        <strain evidence="3 6">JM1</strain>
        <strain evidence="2 7">JM3</strain>
    </source>
</reference>
<evidence type="ECO:0000313" key="2">
    <source>
        <dbReference type="EMBL" id="ARE24627.1"/>
    </source>
</evidence>
<sequence length="164" mass="19381">MSYTNWVSLIVGLVALGGVIFGAFYKTWQDKKNIKMQARIQWIQEVRNHTAELLSRGYADKNTGYYFKKEIETVCLFFTTNESETSAIPNSDEFEICLEEINKLEKENEKSDKNKNKHTYIIQLAQNLKKYSDNQEYLDKYLPKFREVISTYLKHEWDRAKNGK</sequence>
<reference evidence="5" key="2">
    <citation type="journal article" date="2020" name="Mol. Microbiol.">
        <title>The CWPS Rubik's cube: Linking diversity of cell wall polysaccharide structures with the encoded biosynthetic machinery of selected Lactococcus lactis strains.</title>
        <authorList>
            <person name="Mahony J."/>
            <person name="Frantzen C."/>
            <person name="Vinogradov E."/>
            <person name="Sadovskaya I."/>
            <person name="Theodorou I."/>
            <person name="Kelleher P."/>
            <person name="Chapot-Chartier M.P."/>
            <person name="Cambillau C."/>
            <person name="Holo H."/>
            <person name="van Sinderen D."/>
        </authorList>
    </citation>
    <scope>NUCLEOTIDE SEQUENCE</scope>
    <source>
        <strain evidence="5">1196</strain>
    </source>
</reference>
<feature type="transmembrane region" description="Helical" evidence="1">
    <location>
        <begin position="6"/>
        <end position="25"/>
    </location>
</feature>
<dbReference type="EMBL" id="CP015901">
    <property type="protein sequence ID" value="ARE24627.1"/>
    <property type="molecule type" value="Genomic_DNA"/>
</dbReference>
<dbReference type="EMBL" id="AP024222">
    <property type="protein sequence ID" value="BCO06633.1"/>
    <property type="molecule type" value="Genomic_DNA"/>
</dbReference>
<accession>A0A1V0PKK3</accession>
<evidence type="ECO:0000313" key="7">
    <source>
        <dbReference type="Proteomes" id="UP000192161"/>
    </source>
</evidence>
<dbReference type="AlphaFoldDB" id="A0A1V0PKK3"/>
<reference evidence="4 8" key="3">
    <citation type="submission" date="2020-12" db="EMBL/GenBank/DDBJ databases">
        <title>Complete genome sequence of lactococcus lactis subsp. cremoris strain EPSC and strain G3-2.</title>
        <authorList>
            <person name="Kita K."/>
            <person name="Ishikawa S."/>
        </authorList>
    </citation>
    <scope>NUCLEOTIDE SEQUENCE [LARGE SCALE GENOMIC DNA]</scope>
    <source>
        <strain evidence="4 8">EPSC</strain>
    </source>
</reference>
<dbReference type="Proteomes" id="UP000663552">
    <property type="component" value="Chromosome"/>
</dbReference>
<dbReference type="Proteomes" id="UP000191806">
    <property type="component" value="Chromosome"/>
</dbReference>
<dbReference type="EMBL" id="CP032148">
    <property type="protein sequence ID" value="QSD64084.1"/>
    <property type="molecule type" value="Genomic_DNA"/>
</dbReference>
<protein>
    <submittedName>
        <fullName evidence="3">Uncharacterized protein</fullName>
    </submittedName>
</protein>
<name>A0A1V0PKK3_LACLC</name>
<evidence type="ECO:0000313" key="8">
    <source>
        <dbReference type="Proteomes" id="UP000595253"/>
    </source>
</evidence>
<evidence type="ECO:0000313" key="5">
    <source>
        <dbReference type="EMBL" id="QSD64084.1"/>
    </source>
</evidence>
<dbReference type="EMBL" id="CP015899">
    <property type="protein sequence ID" value="ARE29612.1"/>
    <property type="molecule type" value="Genomic_DNA"/>
</dbReference>
<dbReference type="RefSeq" id="WP_011677228.1">
    <property type="nucleotide sequence ID" value="NZ_AP018499.1"/>
</dbReference>
<evidence type="ECO:0000313" key="4">
    <source>
        <dbReference type="EMBL" id="BCO06633.1"/>
    </source>
</evidence>
<evidence type="ECO:0000313" key="6">
    <source>
        <dbReference type="Proteomes" id="UP000191806"/>
    </source>
</evidence>
<proteinExistence type="predicted"/>
<gene>
    <name evidence="5" type="ORF">LL1196_2480</name>
    <name evidence="4" type="ORF">LLC_18730</name>
    <name evidence="3" type="ORF">LLJM1_2274</name>
    <name evidence="2" type="ORF">LLJM3_2461</name>
</gene>
<dbReference type="Proteomes" id="UP000192161">
    <property type="component" value="Chromosome"/>
</dbReference>